<feature type="domain" description="Helix-turn-helix" evidence="1">
    <location>
        <begin position="348"/>
        <end position="403"/>
    </location>
</feature>
<dbReference type="RefSeq" id="XP_065650810.1">
    <property type="nucleotide sequence ID" value="XM_065794738.1"/>
</dbReference>
<dbReference type="PANTHER" id="PTHR21301:SF10">
    <property type="entry name" value="REVERSE TRANSCRIPTASE DOMAIN-CONTAINING PROTEIN"/>
    <property type="match status" value="1"/>
</dbReference>
<protein>
    <submittedName>
        <fullName evidence="3">Uncharacterized protein LOC136078929</fullName>
    </submittedName>
</protein>
<keyword evidence="2" id="KW-1185">Reference proteome</keyword>
<evidence type="ECO:0000313" key="3">
    <source>
        <dbReference type="RefSeq" id="XP_065650810.1"/>
    </source>
</evidence>
<dbReference type="Pfam" id="PF26215">
    <property type="entry name" value="HTH_animal"/>
    <property type="match status" value="1"/>
</dbReference>
<name>A0ABM4BNX2_HYDVU</name>
<organism evidence="2 3">
    <name type="scientific">Hydra vulgaris</name>
    <name type="common">Hydra</name>
    <name type="synonym">Hydra attenuata</name>
    <dbReference type="NCBI Taxonomy" id="6087"/>
    <lineage>
        <taxon>Eukaryota</taxon>
        <taxon>Metazoa</taxon>
        <taxon>Cnidaria</taxon>
        <taxon>Hydrozoa</taxon>
        <taxon>Hydroidolina</taxon>
        <taxon>Anthoathecata</taxon>
        <taxon>Aplanulata</taxon>
        <taxon>Hydridae</taxon>
        <taxon>Hydra</taxon>
    </lineage>
</organism>
<evidence type="ECO:0000259" key="1">
    <source>
        <dbReference type="Pfam" id="PF26215"/>
    </source>
</evidence>
<dbReference type="GeneID" id="136078929"/>
<gene>
    <name evidence="3" type="primary">LOC136078929</name>
</gene>
<dbReference type="InterPro" id="IPR058912">
    <property type="entry name" value="HTH_animal"/>
</dbReference>
<dbReference type="InterPro" id="IPR036397">
    <property type="entry name" value="RNaseH_sf"/>
</dbReference>
<dbReference type="Gene3D" id="3.30.420.10">
    <property type="entry name" value="Ribonuclease H-like superfamily/Ribonuclease H"/>
    <property type="match status" value="1"/>
</dbReference>
<dbReference type="PANTHER" id="PTHR21301">
    <property type="entry name" value="REVERSE TRANSCRIPTASE"/>
    <property type="match status" value="1"/>
</dbReference>
<accession>A0ABM4BNX2</accession>
<sequence length="593" mass="68786">MDYSVWSVLEAEACKKPHKTIDSLKKALQKAWDSLSPAYLRATVDDFPKRLEACVKADGAGFVGIEHSKALEKIREQIGSRKIISEDPTASYAAKIRRFLSKLNKKQRFSKEEYEKIYPSDPIPPRMYGVIKAHKPEKLYPMRIVISTIGTPNHGISEFLNVANNDIQVSYDVVNLYPSIPLKEATVILLEQLSNNLSYKNLTKLSIPKIKQLIELCLYQCYFHWNNEIHVMENSGPIGLSFMVVLAESFLQFHENNAIKMALTKNPALNLKSFLRYVDDSIARFPNIKQAKQFQDILNQQHPAIKYTIEVENETKTLNFLDIIITNNTLGKYEYKVYRKEAITNIQIKPHSNHDPNILTAIFKGFLHRAYSICSKHHLRNETNFLIDMFIENGYDEKLLRNITHQFHQKRQNKNKIPSECNNLPVVSLPWVPGLLLKLRKIFRKTGYRAVFISNPNLRSLLTSKNKTKPSNSQPRTYIIKCNCSKVYIGETKMQVCTRMHQHQKSINENKPNQSALAFHKTFCKENIIWEKTKTLKVENKKFKRKIREALEIQNNMCSAQNGGINLDEGQYVKTMFWTPFLKFKNQKKPFNR</sequence>
<proteinExistence type="predicted"/>
<dbReference type="Proteomes" id="UP001652625">
    <property type="component" value="Chromosome 04"/>
</dbReference>
<reference evidence="3" key="1">
    <citation type="submission" date="2025-08" db="UniProtKB">
        <authorList>
            <consortium name="RefSeq"/>
        </authorList>
    </citation>
    <scope>IDENTIFICATION</scope>
</reference>
<evidence type="ECO:0000313" key="2">
    <source>
        <dbReference type="Proteomes" id="UP001652625"/>
    </source>
</evidence>